<dbReference type="PANTHER" id="PTHR42970:SF1">
    <property type="entry name" value="PECTATE LYASE C-RELATED"/>
    <property type="match status" value="1"/>
</dbReference>
<evidence type="ECO:0000256" key="3">
    <source>
        <dbReference type="SAM" id="SignalP"/>
    </source>
</evidence>
<dbReference type="EMBL" id="AP024484">
    <property type="protein sequence ID" value="BCS84832.1"/>
    <property type="molecule type" value="Genomic_DNA"/>
</dbReference>
<sequence length="866" mass="94342">MKRQLLIITAMAAGLSANAQQIDFNLAGRQASQVTEDGFTPWAIATTRSESMLLQDGGITVKIALDNSATEMTMKSCWWKDGANKFSKLISDGVTVYQLDAKGNTTMIRSGSVKMVVTISGLSAGKHTLLAYHNDTDGNSPAKLDVYTNGIKVQTGVKQSSRATNTDDCGMSYIEFNAEKGKDVTIWYVTTPESGKDYTKDNGTTSLTINALVLDRPNPKTTASTPIPANRDYHVDADNRNIKLEWKAAATAVKHHVRIGTSSDNMHELATVTGAYYQLNNMYNLNEYFWRIDEEDANGNIHEGDLWTFRPRHLAFPGAEGYGKYAIGGRGGSVYHVTTLADNGDDENPISGSFRYGIKKATGPRTIVFDVGGVIALKNRLTCSDKYVTIAGQTAPGNGIMLRDCPFGMAEDGITRFMRMRLGHKTKTNGVIDAQYKAAGLDGMGMAGNNNSIMDHCSIGWTIDEAFSSRNARSITLQRTLISEALNVAGHPNYKAGTAHGYAATIGGGEASGVGSFHHNLLAHDEGRNWSISGGLDGSGAYDGHHDIFNNVVYNWGGRACDGGSHQANFVSNFYKEGPATTQKYLLRAQLEGTGTGSQSYYVNGNLRQEKDGTLTEDKENETYRVEASQVYNWQVFVDKPFFASEATIESAKSAYKDVLSDVGCNMPSLDNHDTRMINETINGTTSTKGSVSGKAGLIDSEEDKGCEGFGGLNVNYATRCSNFDTDGDGMPDWWEKANSLSTTTADNNGDANRDGYTNLEDYLNWIAVPHFTIYKNETSVINLKDFFAGFTNSPTFELSGSNNIIYNFDGANTLTVKSKNNKTGFYTITIKASDKDGWGTMLRVFNFYIDGNTSATRNINNSKRQ</sequence>
<gene>
    <name evidence="4" type="ORF">prwr041_07250</name>
</gene>
<evidence type="ECO:0000313" key="4">
    <source>
        <dbReference type="EMBL" id="BCS84832.1"/>
    </source>
</evidence>
<keyword evidence="1" id="KW-0479">Metal-binding</keyword>
<name>A0ABM7NWE2_9BACT</name>
<keyword evidence="3" id="KW-0732">Signal</keyword>
<keyword evidence="5" id="KW-1185">Reference proteome</keyword>
<proteinExistence type="predicted"/>
<dbReference type="InterPro" id="IPR052063">
    <property type="entry name" value="Polysaccharide_Lyase_1"/>
</dbReference>
<keyword evidence="2" id="KW-0325">Glycoprotein</keyword>
<reference evidence="4 5" key="1">
    <citation type="journal article" date="2022" name="Int. J. Syst. Evol. Microbiol.">
        <title>Prevotella herbatica sp. nov., a plant polysaccharide-decomposing anaerobic bacterium isolated from a methanogenic reactor.</title>
        <authorList>
            <person name="Uek A."/>
            <person name="Tonouchi A."/>
            <person name="Kaku N."/>
            <person name="Ueki K."/>
        </authorList>
    </citation>
    <scope>NUCLEOTIDE SEQUENCE [LARGE SCALE GENOMIC DNA]</scope>
    <source>
        <strain evidence="4 5">WR041</strain>
    </source>
</reference>
<dbReference type="InterPro" id="IPR011050">
    <property type="entry name" value="Pectin_lyase_fold/virulence"/>
</dbReference>
<evidence type="ECO:0000313" key="5">
    <source>
        <dbReference type="Proteomes" id="UP001319045"/>
    </source>
</evidence>
<feature type="chain" id="PRO_5046729794" description="Pectate lyase" evidence="3">
    <location>
        <begin position="20"/>
        <end position="866"/>
    </location>
</feature>
<dbReference type="Gene3D" id="2.160.20.10">
    <property type="entry name" value="Single-stranded right-handed beta-helix, Pectin lyase-like"/>
    <property type="match status" value="1"/>
</dbReference>
<evidence type="ECO:0008006" key="6">
    <source>
        <dbReference type="Google" id="ProtNLM"/>
    </source>
</evidence>
<organism evidence="4 5">
    <name type="scientific">Prevotella herbatica</name>
    <dbReference type="NCBI Taxonomy" id="2801997"/>
    <lineage>
        <taxon>Bacteria</taxon>
        <taxon>Pseudomonadati</taxon>
        <taxon>Bacteroidota</taxon>
        <taxon>Bacteroidia</taxon>
        <taxon>Bacteroidales</taxon>
        <taxon>Prevotellaceae</taxon>
        <taxon>Prevotella</taxon>
    </lineage>
</organism>
<dbReference type="Proteomes" id="UP001319045">
    <property type="component" value="Chromosome"/>
</dbReference>
<protein>
    <recommendedName>
        <fullName evidence="6">Pectate lyase</fullName>
    </recommendedName>
</protein>
<dbReference type="InterPro" id="IPR012334">
    <property type="entry name" value="Pectin_lyas_fold"/>
</dbReference>
<dbReference type="PANTHER" id="PTHR42970">
    <property type="entry name" value="PECTATE LYASE C-RELATED"/>
    <property type="match status" value="1"/>
</dbReference>
<dbReference type="RefSeq" id="WP_207155022.1">
    <property type="nucleotide sequence ID" value="NZ_AP024484.1"/>
</dbReference>
<feature type="signal peptide" evidence="3">
    <location>
        <begin position="1"/>
        <end position="19"/>
    </location>
</feature>
<evidence type="ECO:0000256" key="2">
    <source>
        <dbReference type="ARBA" id="ARBA00023180"/>
    </source>
</evidence>
<dbReference type="SUPFAM" id="SSF51126">
    <property type="entry name" value="Pectin lyase-like"/>
    <property type="match status" value="1"/>
</dbReference>
<evidence type="ECO:0000256" key="1">
    <source>
        <dbReference type="ARBA" id="ARBA00022723"/>
    </source>
</evidence>
<accession>A0ABM7NWE2</accession>